<accession>A0A9N9JN41</accession>
<gene>
    <name evidence="1" type="ORF">DERYTH_LOCUS20914</name>
</gene>
<name>A0A9N9JN41_9GLOM</name>
<evidence type="ECO:0000313" key="1">
    <source>
        <dbReference type="EMBL" id="CAG8788473.1"/>
    </source>
</evidence>
<comment type="caution">
    <text evidence="1">The sequence shown here is derived from an EMBL/GenBank/DDBJ whole genome shotgun (WGS) entry which is preliminary data.</text>
</comment>
<reference evidence="1" key="1">
    <citation type="submission" date="2021-06" db="EMBL/GenBank/DDBJ databases">
        <authorList>
            <person name="Kallberg Y."/>
            <person name="Tangrot J."/>
            <person name="Rosling A."/>
        </authorList>
    </citation>
    <scope>NUCLEOTIDE SEQUENCE</scope>
    <source>
        <strain evidence="1">MA453B</strain>
    </source>
</reference>
<evidence type="ECO:0000313" key="2">
    <source>
        <dbReference type="Proteomes" id="UP000789405"/>
    </source>
</evidence>
<protein>
    <submittedName>
        <fullName evidence="1">3322_t:CDS:1</fullName>
    </submittedName>
</protein>
<dbReference type="AlphaFoldDB" id="A0A9N9JN41"/>
<proteinExistence type="predicted"/>
<dbReference type="EMBL" id="CAJVPY010025586">
    <property type="protein sequence ID" value="CAG8788473.1"/>
    <property type="molecule type" value="Genomic_DNA"/>
</dbReference>
<keyword evidence="2" id="KW-1185">Reference proteome</keyword>
<sequence length="97" mass="11416">MPIYGSDYENDFNNLSGHSTCVEASTSYEHSSYNKFLQPSFTSKESKLKNILTNEELDIYKNEVEASTIRKRLLNEQTIQDMNERREADLQNIIYRR</sequence>
<dbReference type="Proteomes" id="UP000789405">
    <property type="component" value="Unassembled WGS sequence"/>
</dbReference>
<feature type="non-terminal residue" evidence="1">
    <location>
        <position position="97"/>
    </location>
</feature>
<organism evidence="1 2">
    <name type="scientific">Dentiscutata erythropus</name>
    <dbReference type="NCBI Taxonomy" id="1348616"/>
    <lineage>
        <taxon>Eukaryota</taxon>
        <taxon>Fungi</taxon>
        <taxon>Fungi incertae sedis</taxon>
        <taxon>Mucoromycota</taxon>
        <taxon>Glomeromycotina</taxon>
        <taxon>Glomeromycetes</taxon>
        <taxon>Diversisporales</taxon>
        <taxon>Gigasporaceae</taxon>
        <taxon>Dentiscutata</taxon>
    </lineage>
</organism>